<dbReference type="CDD" id="cd00568">
    <property type="entry name" value="TPP_enzymes"/>
    <property type="match status" value="1"/>
</dbReference>
<evidence type="ECO:0000259" key="4">
    <source>
        <dbReference type="Pfam" id="PF00205"/>
    </source>
</evidence>
<comment type="similarity">
    <text evidence="1 3">Belongs to the TPP enzyme family.</text>
</comment>
<dbReference type="Proteomes" id="UP000184387">
    <property type="component" value="Unassembled WGS sequence"/>
</dbReference>
<dbReference type="SUPFAM" id="SSF52467">
    <property type="entry name" value="DHS-like NAD/FAD-binding domain"/>
    <property type="match status" value="1"/>
</dbReference>
<dbReference type="InterPro" id="IPR045229">
    <property type="entry name" value="TPP_enz"/>
</dbReference>
<dbReference type="GO" id="GO:0009097">
    <property type="term" value="P:isoleucine biosynthetic process"/>
    <property type="evidence" value="ECO:0007669"/>
    <property type="project" value="TreeGrafter"/>
</dbReference>
<dbReference type="CDD" id="cd07035">
    <property type="entry name" value="TPP_PYR_POX_like"/>
    <property type="match status" value="1"/>
</dbReference>
<dbReference type="OrthoDB" id="4494979at2"/>
<dbReference type="STRING" id="198092.SAMN02745194_01981"/>
<feature type="domain" description="Thiamine pyrophosphate enzyme TPP-binding" evidence="5">
    <location>
        <begin position="373"/>
        <end position="519"/>
    </location>
</feature>
<dbReference type="PANTHER" id="PTHR18968:SF129">
    <property type="entry name" value="ACETOLACTATE SYNTHASE"/>
    <property type="match status" value="1"/>
</dbReference>
<protein>
    <submittedName>
        <fullName evidence="7">Acetolactate synthase-1/2/3 large subunit</fullName>
    </submittedName>
</protein>
<evidence type="ECO:0000259" key="5">
    <source>
        <dbReference type="Pfam" id="PF02775"/>
    </source>
</evidence>
<dbReference type="PROSITE" id="PS00187">
    <property type="entry name" value="TPP_ENZYMES"/>
    <property type="match status" value="1"/>
</dbReference>
<dbReference type="InterPro" id="IPR012001">
    <property type="entry name" value="Thiamin_PyroP_enz_TPP-bd_dom"/>
</dbReference>
<keyword evidence="2 3" id="KW-0786">Thiamine pyrophosphate</keyword>
<evidence type="ECO:0000313" key="7">
    <source>
        <dbReference type="EMBL" id="SHJ20698.1"/>
    </source>
</evidence>
<dbReference type="InterPro" id="IPR000399">
    <property type="entry name" value="TPP-bd_CS"/>
</dbReference>
<evidence type="ECO:0000256" key="1">
    <source>
        <dbReference type="ARBA" id="ARBA00007812"/>
    </source>
</evidence>
<evidence type="ECO:0000256" key="3">
    <source>
        <dbReference type="RuleBase" id="RU362132"/>
    </source>
</evidence>
<dbReference type="Pfam" id="PF00205">
    <property type="entry name" value="TPP_enzyme_M"/>
    <property type="match status" value="1"/>
</dbReference>
<name>A0A1M6HET0_9PROT</name>
<dbReference type="InterPro" id="IPR029061">
    <property type="entry name" value="THDP-binding"/>
</dbReference>
<proteinExistence type="inferred from homology"/>
<keyword evidence="8" id="KW-1185">Reference proteome</keyword>
<dbReference type="EMBL" id="FQZF01000010">
    <property type="protein sequence ID" value="SHJ20698.1"/>
    <property type="molecule type" value="Genomic_DNA"/>
</dbReference>
<dbReference type="Pfam" id="PF02775">
    <property type="entry name" value="TPP_enzyme_C"/>
    <property type="match status" value="1"/>
</dbReference>
<organism evidence="7 8">
    <name type="scientific">Muricoccus roseus</name>
    <dbReference type="NCBI Taxonomy" id="198092"/>
    <lineage>
        <taxon>Bacteria</taxon>
        <taxon>Pseudomonadati</taxon>
        <taxon>Pseudomonadota</taxon>
        <taxon>Alphaproteobacteria</taxon>
        <taxon>Acetobacterales</taxon>
        <taxon>Roseomonadaceae</taxon>
        <taxon>Muricoccus</taxon>
    </lineage>
</organism>
<dbReference type="InterPro" id="IPR012000">
    <property type="entry name" value="Thiamin_PyroP_enz_cen_dom"/>
</dbReference>
<dbReference type="GO" id="GO:0050660">
    <property type="term" value="F:flavin adenine dinucleotide binding"/>
    <property type="evidence" value="ECO:0007669"/>
    <property type="project" value="TreeGrafter"/>
</dbReference>
<dbReference type="InterPro" id="IPR029035">
    <property type="entry name" value="DHS-like_NAD/FAD-binding_dom"/>
</dbReference>
<feature type="domain" description="Thiamine pyrophosphate enzyme N-terminal TPP-binding" evidence="6">
    <location>
        <begin position="5"/>
        <end position="119"/>
    </location>
</feature>
<accession>A0A1M6HET0</accession>
<dbReference type="SUPFAM" id="SSF52518">
    <property type="entry name" value="Thiamin diphosphate-binding fold (THDP-binding)"/>
    <property type="match status" value="2"/>
</dbReference>
<dbReference type="GO" id="GO:0003984">
    <property type="term" value="F:acetolactate synthase activity"/>
    <property type="evidence" value="ECO:0007669"/>
    <property type="project" value="TreeGrafter"/>
</dbReference>
<dbReference type="Pfam" id="PF02776">
    <property type="entry name" value="TPP_enzyme_N"/>
    <property type="match status" value="1"/>
</dbReference>
<dbReference type="InterPro" id="IPR011766">
    <property type="entry name" value="TPP_enzyme_TPP-bd"/>
</dbReference>
<dbReference type="GO" id="GO:0009099">
    <property type="term" value="P:L-valine biosynthetic process"/>
    <property type="evidence" value="ECO:0007669"/>
    <property type="project" value="TreeGrafter"/>
</dbReference>
<evidence type="ECO:0000256" key="2">
    <source>
        <dbReference type="ARBA" id="ARBA00023052"/>
    </source>
</evidence>
<dbReference type="Gene3D" id="3.40.50.970">
    <property type="match status" value="2"/>
</dbReference>
<dbReference type="PANTHER" id="PTHR18968">
    <property type="entry name" value="THIAMINE PYROPHOSPHATE ENZYMES"/>
    <property type="match status" value="1"/>
</dbReference>
<dbReference type="Gene3D" id="3.40.50.1220">
    <property type="entry name" value="TPP-binding domain"/>
    <property type="match status" value="1"/>
</dbReference>
<dbReference type="GO" id="GO:0030976">
    <property type="term" value="F:thiamine pyrophosphate binding"/>
    <property type="evidence" value="ECO:0007669"/>
    <property type="project" value="InterPro"/>
</dbReference>
<evidence type="ECO:0000313" key="8">
    <source>
        <dbReference type="Proteomes" id="UP000184387"/>
    </source>
</evidence>
<sequence>MNGITVAEALVQRLADHGVRRIFGVPGGDCSLDIIDAAPRHGIEFVLTRTETAAAIMGMVTAALTGASGVLMTTRGPGIANAVNGIACAALDRAPLLVLSDGQEPSHGHVSHQRFDQAAVLRPLVKAESRLEGADPVAELDSLLHATQAGPAGPVYLELVGQRIRAPSPPAPPPPVLRPTPPPPQAAALEAARKVLGASQRPVIIAGLQAAEEDGAQALRALAAAWDCPVLVTYMAKGVIAESDPRAMGPFISGAAEDPLLRSADAIILFGADPIEFMPQPWRYEQPVVQISTHSFERPYLQPAAAVVGDLADAARALADAVRPGGWPAAEMASVRSAMRALALAPEDGDFSPGAIVAALAEAAPPDTRIAVDAGAHMLPVMALWPAQRPHGALISRGLATMGYALPAGIAASLAEPDRTVIAFTGDGGLMMCAAELATAAQLGCRLVVVVLNDASMSLIKVKQRRRQLQAQGMDYSRTDFARVAQGFGCLGLRVETADQLLPAFRQATESNGPAVLDVVVDPESYHASVRRLRG</sequence>
<gene>
    <name evidence="7" type="ORF">SAMN02745194_01981</name>
</gene>
<feature type="domain" description="Thiamine pyrophosphate enzyme central" evidence="4">
    <location>
        <begin position="190"/>
        <end position="318"/>
    </location>
</feature>
<evidence type="ECO:0000259" key="6">
    <source>
        <dbReference type="Pfam" id="PF02776"/>
    </source>
</evidence>
<dbReference type="RefSeq" id="WP_073134159.1">
    <property type="nucleotide sequence ID" value="NZ_FQZF01000010.1"/>
</dbReference>
<reference evidence="7 8" key="1">
    <citation type="submission" date="2016-11" db="EMBL/GenBank/DDBJ databases">
        <authorList>
            <person name="Jaros S."/>
            <person name="Januszkiewicz K."/>
            <person name="Wedrychowicz H."/>
        </authorList>
    </citation>
    <scope>NUCLEOTIDE SEQUENCE [LARGE SCALE GENOMIC DNA]</scope>
    <source>
        <strain evidence="7 8">DSM 14916</strain>
    </source>
</reference>
<dbReference type="GO" id="GO:0000287">
    <property type="term" value="F:magnesium ion binding"/>
    <property type="evidence" value="ECO:0007669"/>
    <property type="project" value="InterPro"/>
</dbReference>
<dbReference type="GO" id="GO:0005948">
    <property type="term" value="C:acetolactate synthase complex"/>
    <property type="evidence" value="ECO:0007669"/>
    <property type="project" value="TreeGrafter"/>
</dbReference>
<dbReference type="AlphaFoldDB" id="A0A1M6HET0"/>